<evidence type="ECO:0000256" key="12">
    <source>
        <dbReference type="PIRSR" id="PIRSR005639-2"/>
    </source>
</evidence>
<dbReference type="InterPro" id="IPR002161">
    <property type="entry name" value="PdxT/SNO"/>
</dbReference>
<feature type="active site" description="Charge relay system" evidence="10 11">
    <location>
        <position position="174"/>
    </location>
</feature>
<feature type="active site" description="Nucleophile" evidence="10 11">
    <location>
        <position position="82"/>
    </location>
</feature>
<dbReference type="SUPFAM" id="SSF52317">
    <property type="entry name" value="Class I glutamine amidotransferase-like"/>
    <property type="match status" value="1"/>
</dbReference>
<proteinExistence type="inferred from homology"/>
<evidence type="ECO:0000256" key="9">
    <source>
        <dbReference type="ARBA" id="ARBA00064749"/>
    </source>
</evidence>
<dbReference type="GO" id="GO:0004359">
    <property type="term" value="F:glutaminase activity"/>
    <property type="evidence" value="ECO:0007669"/>
    <property type="project" value="UniProtKB-UniRule"/>
</dbReference>
<dbReference type="HAMAP" id="MF_01615">
    <property type="entry name" value="PdxT"/>
    <property type="match status" value="1"/>
</dbReference>
<comment type="similarity">
    <text evidence="1 10">Belongs to the glutaminase PdxT/SNO family.</text>
</comment>
<reference evidence="13 14" key="1">
    <citation type="submission" date="2018-09" db="EMBL/GenBank/DDBJ databases">
        <title>Zymobacter palmae IAM14233 (=T109) whole genome analysis.</title>
        <authorList>
            <person name="Yanase H."/>
        </authorList>
    </citation>
    <scope>NUCLEOTIDE SEQUENCE [LARGE SCALE GENOMIC DNA]</scope>
    <source>
        <strain evidence="13 14">IAM14233</strain>
    </source>
</reference>
<dbReference type="Pfam" id="PF01174">
    <property type="entry name" value="SNO"/>
    <property type="match status" value="1"/>
</dbReference>
<feature type="binding site" evidence="10 12">
    <location>
        <begin position="51"/>
        <end position="53"/>
    </location>
    <ligand>
        <name>L-glutamine</name>
        <dbReference type="ChEBI" id="CHEBI:58359"/>
    </ligand>
</feature>
<evidence type="ECO:0000256" key="7">
    <source>
        <dbReference type="ARBA" id="ARBA00049534"/>
    </source>
</evidence>
<dbReference type="UniPathway" id="UPA00245"/>
<comment type="function">
    <text evidence="8 10">Catalyzes the hydrolysis of glutamine to glutamate and ammonia as part of the biosynthesis of pyridoxal 5'-phosphate. The resulting ammonia molecule is channeled to the active site of PdxS.</text>
</comment>
<dbReference type="EMBL" id="AP018933">
    <property type="protein sequence ID" value="BBG31018.1"/>
    <property type="molecule type" value="Genomic_DNA"/>
</dbReference>
<keyword evidence="4 10" id="KW-0315">Glutamine amidotransferase</keyword>
<dbReference type="PANTHER" id="PTHR31559">
    <property type="entry name" value="PYRIDOXAL 5'-PHOSPHATE SYNTHASE SUBUNIT SNO"/>
    <property type="match status" value="1"/>
</dbReference>
<dbReference type="Gene3D" id="3.40.50.880">
    <property type="match status" value="1"/>
</dbReference>
<keyword evidence="14" id="KW-1185">Reference proteome</keyword>
<evidence type="ECO:0000256" key="3">
    <source>
        <dbReference type="ARBA" id="ARBA00022898"/>
    </source>
</evidence>
<evidence type="ECO:0000256" key="1">
    <source>
        <dbReference type="ARBA" id="ARBA00008345"/>
    </source>
</evidence>
<evidence type="ECO:0000313" key="14">
    <source>
        <dbReference type="Proteomes" id="UP000267342"/>
    </source>
</evidence>
<comment type="catalytic activity">
    <reaction evidence="7 10">
        <text>L-glutamine + H2O = L-glutamate + NH4(+)</text>
        <dbReference type="Rhea" id="RHEA:15889"/>
        <dbReference type="ChEBI" id="CHEBI:15377"/>
        <dbReference type="ChEBI" id="CHEBI:28938"/>
        <dbReference type="ChEBI" id="CHEBI:29985"/>
        <dbReference type="ChEBI" id="CHEBI:58359"/>
        <dbReference type="EC" id="3.5.1.2"/>
    </reaction>
</comment>
<dbReference type="GO" id="GO:1903600">
    <property type="term" value="C:glutaminase complex"/>
    <property type="evidence" value="ECO:0007669"/>
    <property type="project" value="TreeGrafter"/>
</dbReference>
<dbReference type="GO" id="GO:0042823">
    <property type="term" value="P:pyridoxal phosphate biosynthetic process"/>
    <property type="evidence" value="ECO:0007669"/>
    <property type="project" value="UniProtKB-UniRule"/>
</dbReference>
<sequence>MMTTAPLIGVLALQGASDAHCRMLEQRGARVRNVRRPADLDGLDGLILPGGESTAMLRLMDREGLFEPLRRAVQSLPCLGTCAGTILLAETVEPVQPSFAALPITVTRNAYGRQNDSAILNAQTALDGGPLEMVFIRAPRIDAVGEGVTVLARRGDDPVLVQKGHTLACTFHPELGSDPRVHAYFLAQIGHH</sequence>
<keyword evidence="5 10" id="KW-0456">Lyase</keyword>
<comment type="subunit">
    <text evidence="9 10">In the presence of PdxS, forms a dodecamer of heterodimers. Only shows activity in the heterodimer.</text>
</comment>
<dbReference type="EC" id="4.3.3.6" evidence="10"/>
<dbReference type="CDD" id="cd01749">
    <property type="entry name" value="GATase1_PB"/>
    <property type="match status" value="1"/>
</dbReference>
<dbReference type="GO" id="GO:0008614">
    <property type="term" value="P:pyridoxine metabolic process"/>
    <property type="evidence" value="ECO:0007669"/>
    <property type="project" value="TreeGrafter"/>
</dbReference>
<comment type="pathway">
    <text evidence="10">Cofactor biosynthesis; pyridoxal 5'-phosphate biosynthesis.</text>
</comment>
<dbReference type="FunFam" id="3.40.50.880:FF:000010">
    <property type="entry name" value="uncharacterized protein LOC100176842 isoform X2"/>
    <property type="match status" value="1"/>
</dbReference>
<name>A0A348HHB6_9GAMM</name>
<organism evidence="13 14">
    <name type="scientific">Zymobacter palmae</name>
    <dbReference type="NCBI Taxonomy" id="33074"/>
    <lineage>
        <taxon>Bacteria</taxon>
        <taxon>Pseudomonadati</taxon>
        <taxon>Pseudomonadota</taxon>
        <taxon>Gammaproteobacteria</taxon>
        <taxon>Oceanospirillales</taxon>
        <taxon>Halomonadaceae</taxon>
        <taxon>Zymobacter group</taxon>
        <taxon>Zymobacter</taxon>
    </lineage>
</organism>
<evidence type="ECO:0000256" key="4">
    <source>
        <dbReference type="ARBA" id="ARBA00022962"/>
    </source>
</evidence>
<evidence type="ECO:0000256" key="5">
    <source>
        <dbReference type="ARBA" id="ARBA00023239"/>
    </source>
</evidence>
<evidence type="ECO:0000256" key="6">
    <source>
        <dbReference type="ARBA" id="ARBA00047992"/>
    </source>
</evidence>
<evidence type="ECO:0000313" key="13">
    <source>
        <dbReference type="EMBL" id="BBG31018.1"/>
    </source>
</evidence>
<dbReference type="NCBIfam" id="TIGR03800">
    <property type="entry name" value="PLP_synth_Pdx2"/>
    <property type="match status" value="1"/>
</dbReference>
<protein>
    <recommendedName>
        <fullName evidence="10">Pyridoxal 5'-phosphate synthase subunit PdxT</fullName>
        <ecNumber evidence="10">4.3.3.6</ecNumber>
    </recommendedName>
    <alternativeName>
        <fullName evidence="10">Pdx2</fullName>
    </alternativeName>
    <alternativeName>
        <fullName evidence="10">Pyridoxal 5'-phosphate synthase glutaminase subunit</fullName>
        <ecNumber evidence="10">3.5.1.2</ecNumber>
    </alternativeName>
</protein>
<dbReference type="GO" id="GO:0036381">
    <property type="term" value="F:pyridoxal 5'-phosphate synthase (glutamine hydrolysing) activity"/>
    <property type="evidence" value="ECO:0007669"/>
    <property type="project" value="UniProtKB-UniRule"/>
</dbReference>
<dbReference type="PIRSF" id="PIRSF005639">
    <property type="entry name" value="Glut_amidoT_SNO"/>
    <property type="match status" value="1"/>
</dbReference>
<dbReference type="InterPro" id="IPR029062">
    <property type="entry name" value="Class_I_gatase-like"/>
</dbReference>
<feature type="binding site" evidence="10 12">
    <location>
        <position position="108"/>
    </location>
    <ligand>
        <name>L-glutamine</name>
        <dbReference type="ChEBI" id="CHEBI:58359"/>
    </ligand>
</feature>
<dbReference type="STRING" id="1123510.GCA_000620025_01254"/>
<dbReference type="KEGG" id="zpl:ZBT109_2286"/>
<dbReference type="PROSITE" id="PS01236">
    <property type="entry name" value="PDXT_SNO_1"/>
    <property type="match status" value="1"/>
</dbReference>
<dbReference type="GO" id="GO:0005829">
    <property type="term" value="C:cytosol"/>
    <property type="evidence" value="ECO:0007669"/>
    <property type="project" value="TreeGrafter"/>
</dbReference>
<dbReference type="Proteomes" id="UP000267342">
    <property type="component" value="Chromosome"/>
</dbReference>
<gene>
    <name evidence="10" type="primary">pdxT</name>
    <name evidence="13" type="ORF">ZBT109_2286</name>
</gene>
<dbReference type="GO" id="GO:0016740">
    <property type="term" value="F:transferase activity"/>
    <property type="evidence" value="ECO:0007669"/>
    <property type="project" value="UniProtKB-KW"/>
</dbReference>
<evidence type="ECO:0000256" key="11">
    <source>
        <dbReference type="PIRSR" id="PIRSR005639-1"/>
    </source>
</evidence>
<keyword evidence="2 10" id="KW-0378">Hydrolase</keyword>
<accession>A0A348HHB6</accession>
<dbReference type="PROSITE" id="PS51130">
    <property type="entry name" value="PDXT_SNO_2"/>
    <property type="match status" value="1"/>
</dbReference>
<evidence type="ECO:0000256" key="8">
    <source>
        <dbReference type="ARBA" id="ARBA00054599"/>
    </source>
</evidence>
<dbReference type="PANTHER" id="PTHR31559:SF0">
    <property type="entry name" value="PYRIDOXAL 5'-PHOSPHATE SYNTHASE SUBUNIT SNO1-RELATED"/>
    <property type="match status" value="1"/>
</dbReference>
<dbReference type="AlphaFoldDB" id="A0A348HHB6"/>
<dbReference type="GO" id="GO:0006543">
    <property type="term" value="P:L-glutamine catabolic process"/>
    <property type="evidence" value="ECO:0007669"/>
    <property type="project" value="UniProtKB-UniRule"/>
</dbReference>
<feature type="binding site" evidence="10 12">
    <location>
        <begin position="136"/>
        <end position="137"/>
    </location>
    <ligand>
        <name>L-glutamine</name>
        <dbReference type="ChEBI" id="CHEBI:58359"/>
    </ligand>
</feature>
<comment type="catalytic activity">
    <reaction evidence="6 10">
        <text>aldehydo-D-ribose 5-phosphate + D-glyceraldehyde 3-phosphate + L-glutamine = pyridoxal 5'-phosphate + L-glutamate + phosphate + 3 H2O + H(+)</text>
        <dbReference type="Rhea" id="RHEA:31507"/>
        <dbReference type="ChEBI" id="CHEBI:15377"/>
        <dbReference type="ChEBI" id="CHEBI:15378"/>
        <dbReference type="ChEBI" id="CHEBI:29985"/>
        <dbReference type="ChEBI" id="CHEBI:43474"/>
        <dbReference type="ChEBI" id="CHEBI:58273"/>
        <dbReference type="ChEBI" id="CHEBI:58359"/>
        <dbReference type="ChEBI" id="CHEBI:59776"/>
        <dbReference type="ChEBI" id="CHEBI:597326"/>
        <dbReference type="EC" id="4.3.3.6"/>
    </reaction>
</comment>
<dbReference type="PROSITE" id="PS51273">
    <property type="entry name" value="GATASE_TYPE_1"/>
    <property type="match status" value="1"/>
</dbReference>
<evidence type="ECO:0000256" key="10">
    <source>
        <dbReference type="HAMAP-Rule" id="MF_01615"/>
    </source>
</evidence>
<dbReference type="InterPro" id="IPR021196">
    <property type="entry name" value="PdxT/SNO_CS"/>
</dbReference>
<keyword evidence="3 10" id="KW-0663">Pyridoxal phosphate</keyword>
<feature type="active site" description="Charge relay system" evidence="10 11">
    <location>
        <position position="172"/>
    </location>
</feature>
<dbReference type="EC" id="3.5.1.2" evidence="10"/>
<evidence type="ECO:0000256" key="2">
    <source>
        <dbReference type="ARBA" id="ARBA00022801"/>
    </source>
</evidence>
<keyword evidence="13" id="KW-0808">Transferase</keyword>